<gene>
    <name evidence="2" type="ORF">T265_00923</name>
</gene>
<reference evidence="2 3" key="1">
    <citation type="submission" date="2013-11" db="EMBL/GenBank/DDBJ databases">
        <title>Opisthorchis viverrini - life in the bile duct.</title>
        <authorList>
            <person name="Young N.D."/>
            <person name="Nagarajan N."/>
            <person name="Lin S.J."/>
            <person name="Korhonen P.K."/>
            <person name="Jex A.R."/>
            <person name="Hall R.S."/>
            <person name="Safavi-Hemami H."/>
            <person name="Kaewkong W."/>
            <person name="Bertrand D."/>
            <person name="Gao S."/>
            <person name="Seet Q."/>
            <person name="Wongkham S."/>
            <person name="Teh B.T."/>
            <person name="Wongkham C."/>
            <person name="Intapan P.M."/>
            <person name="Maleewong W."/>
            <person name="Yang X."/>
            <person name="Hu M."/>
            <person name="Wang Z."/>
            <person name="Hofmann A."/>
            <person name="Sternberg P.W."/>
            <person name="Tan P."/>
            <person name="Wang J."/>
            <person name="Gasser R.B."/>
        </authorList>
    </citation>
    <scope>NUCLEOTIDE SEQUENCE [LARGE SCALE GENOMIC DNA]</scope>
</reference>
<evidence type="ECO:0000313" key="2">
    <source>
        <dbReference type="EMBL" id="KER33236.1"/>
    </source>
</evidence>
<accession>A0A075A1L7</accession>
<keyword evidence="3" id="KW-1185">Reference proteome</keyword>
<dbReference type="EMBL" id="KL596627">
    <property type="protein sequence ID" value="KER33236.1"/>
    <property type="molecule type" value="Genomic_DNA"/>
</dbReference>
<feature type="compositionally biased region" description="Basic and acidic residues" evidence="1">
    <location>
        <begin position="1"/>
        <end position="15"/>
    </location>
</feature>
<dbReference type="RefSeq" id="XP_009163082.1">
    <property type="nucleotide sequence ID" value="XM_009164818.1"/>
</dbReference>
<dbReference type="AlphaFoldDB" id="A0A075A1L7"/>
<evidence type="ECO:0000256" key="1">
    <source>
        <dbReference type="SAM" id="MobiDB-lite"/>
    </source>
</evidence>
<organism evidence="2 3">
    <name type="scientific">Opisthorchis viverrini</name>
    <name type="common">Southeast Asian liver fluke</name>
    <dbReference type="NCBI Taxonomy" id="6198"/>
    <lineage>
        <taxon>Eukaryota</taxon>
        <taxon>Metazoa</taxon>
        <taxon>Spiralia</taxon>
        <taxon>Lophotrochozoa</taxon>
        <taxon>Platyhelminthes</taxon>
        <taxon>Trematoda</taxon>
        <taxon>Digenea</taxon>
        <taxon>Opisthorchiida</taxon>
        <taxon>Opisthorchiata</taxon>
        <taxon>Opisthorchiidae</taxon>
        <taxon>Opisthorchis</taxon>
    </lineage>
</organism>
<evidence type="ECO:0000313" key="3">
    <source>
        <dbReference type="Proteomes" id="UP000054324"/>
    </source>
</evidence>
<sequence>MNEHNLGMDHQERQPKPSRSPTERAWVSPVRSLTGYCRTVKFHRLDYLRLIGEATTARKNRDTVGSGIF</sequence>
<dbReference type="KEGG" id="ovi:T265_00923"/>
<protein>
    <submittedName>
        <fullName evidence="2">Uncharacterized protein</fullName>
    </submittedName>
</protein>
<name>A0A075A1L7_OPIVI</name>
<dbReference type="GeneID" id="20315111"/>
<dbReference type="Proteomes" id="UP000054324">
    <property type="component" value="Unassembled WGS sequence"/>
</dbReference>
<proteinExistence type="predicted"/>
<feature type="region of interest" description="Disordered" evidence="1">
    <location>
        <begin position="1"/>
        <end position="26"/>
    </location>
</feature>
<dbReference type="CTD" id="20315111"/>